<feature type="compositionally biased region" description="Polar residues" evidence="1">
    <location>
        <begin position="938"/>
        <end position="952"/>
    </location>
</feature>
<feature type="compositionally biased region" description="Basic and acidic residues" evidence="1">
    <location>
        <begin position="743"/>
        <end position="755"/>
    </location>
</feature>
<feature type="compositionally biased region" description="Low complexity" evidence="1">
    <location>
        <begin position="1986"/>
        <end position="2003"/>
    </location>
</feature>
<dbReference type="OrthoDB" id="1931055at2759"/>
<feature type="region of interest" description="Disordered" evidence="1">
    <location>
        <begin position="187"/>
        <end position="248"/>
    </location>
</feature>
<feature type="region of interest" description="Disordered" evidence="1">
    <location>
        <begin position="679"/>
        <end position="772"/>
    </location>
</feature>
<feature type="compositionally biased region" description="Basic and acidic residues" evidence="1">
    <location>
        <begin position="1459"/>
        <end position="1472"/>
    </location>
</feature>
<keyword evidence="3" id="KW-1185">Reference proteome</keyword>
<accession>A0A0K9P6I9</accession>
<feature type="region of interest" description="Disordered" evidence="1">
    <location>
        <begin position="1392"/>
        <end position="1414"/>
    </location>
</feature>
<feature type="compositionally biased region" description="Gly residues" evidence="1">
    <location>
        <begin position="38"/>
        <end position="55"/>
    </location>
</feature>
<feature type="region of interest" description="Disordered" evidence="1">
    <location>
        <begin position="1510"/>
        <end position="1555"/>
    </location>
</feature>
<sequence>MANHTKFVSVNLNKSYGKPHPTSSSSSSSSYASRYVNGGLGSRGRSSSGGGGGGMVVLSRPRSSGQKAPSRLAVPPPLNLPSLRKEHERKDTLTGSGLQSGVGISGVGSAHGGSGMGWTKPVVAQPVPLEKNEGRGVQVGISDSRDKMNGMSDCGSQLVTSVGLGRSLTEMEKVEVLKGEDFPSLLATLPSSQRTPSNQKPNHKVSVEEFNDRDSPPLLQPSSLSSSQKGLGEERDMDLFPSSGGTKQPTTMAGLYQSPLTTVQLSHTSDWADDERDTSHRILDRGRDKGFSRTDCGWGHGYPSASGRNYSKVSSAAPSKEYFIADSFSRDSSIQGRESRSWRGSLLHNDGISARGNGVERENVRDANCNAAQDSWYQRRDLSFGQNIQIGKNSPAQFNVRNSQKNENVNDRYGDTYSKRHRINDFHEEFGSRSQHSFGNKGVSFNESPSSFFRNKHFLPCSGKLYMEDANFDSSDRYSGNFNFNVLRRKKDTLKNVDFHDPARESFEAELERVQRMQEEERQRILEEQAHALELAKKEEQERDRMVREEVEMRQRLEDEAREAAWREEYVRLEALRKDEEQKIAREEEKKYFLMEEDRRKEAARRKLLELEARMEKRQAEKAERDIVSPADAHDDQATREVEEEERRKEGARLKLLELEARMGKRQVIAETKVIESPADQTSEMAKESAMCKTDDGGDWDDGERLVERITSSVSSDSSSLNRGFEIGSRPRSSRNENSYFTERSKHPNFCKKDSYNNTHNSTIRGNGYYSSQQDVSGKGRILLKKVFFNGPEPATMRPLSKDGVLDFHHTRGHGWGVSRSSEQNHGNSDFDNSFCDNEGYIGIGWGQTHARGGTRATFSDSIFPNSDADGFETLRSRHVMRQPRVPPPPSSFSNVQRNNFSADSECNSSQSYLRSAHRNEVKTTKDSYGSDSRERTSWQQGTVSVSPNNENNEQHERNISQRGSQSSVSVSSEPSSPTHLFHTSLDEYGDFCSVPVSASGIQIPASDDVHTVALLEARNTQVMPDSISHTDEDEWTIENNAEMHDLEEFVDVNQVEEVCQDDCENSGMAQEIKDTHLEKQNGKMEMDQVVIKFNEGVNVNISCSDQLERSSCGDDNNDTHMVSDSTTLDIASFDGALDGSGSDLHAKDSNFSDVPVRISDMIKDAEKSLQNMVVEPDASSYGPLGSLDTFVSSEVSAAQPVTSAIQTQSLPVHSIFSSVSSVPSQTDKHMEVQFGLFSGPSLIPSPVPAIQIGSIQTPLHLHDPVSTSISHMHSSHPSLFQFRKLHYTSSTSQGILPLTQNMPFNQSSFSPQHTFYKNIGSIPHNNMIPYSSTPMQNKKNEIGNSNKSFDASQEKFESKLLHGHPHGKVLELQDPTSMSYHGDDGKIKIRESQNTPINDSSPSNNSSGLMSTERGKRYIYTVKNSGIRSHIPRIDTSQKDHNNMKRKTQKNIRRTEFRVRESGSRRYESQPKFDYTNQSLRRDTNAGSGGSGRMTSRRDIYLSRHGKFAAGSTNTSAGTLGPGSFNSEKRVKGKEAMSKKIASPTNGSQSRNRRLKSNVNFEDVVDAPLQSGVVQIFKQPGIEIPSDEDDFIEVRSKRKMLNDRREQKEKEIKAKYRVARNQIVKKQRYFSQGNMAVPNVNMVNICNENLSNDVPCPVIDRIAAVSLSPSTICSTDMLHELLHPVGTPSVKSASDVCLMDNKTTKINFDPVIASDGLKHIPGKVSDDRCSVFCNLTTVDSWENGHVNQEVMTLTQTQLDDAMKPAHFDAQPTSIVNSDTVDKQGISSTSVTLNSLLYGEKIQFGAITPPSVLPPVVRAVNKVSVHPDSASCRPSLQVDDNLSAPELDSHQLEDQEAEAAASAVASISNDEVIESCLGASSASALEKKNKGSGGEDVVVLTSGGSLNIEEVSKQSTTEEFLNVTLPADLSVEPSSMSLWPNFPSSETSSGPLLSYHTGDLPPHFPCFDMNSMLSGPVFAFGSHTESSGSQSQLQPQPQAQSQPQPQPQKRNLPGSGSVGAWPQYHSSVESYYGHPTGFPGPFINSQAGVPRIQGPPQMIFYNPFSPVGQYSLNFMGATAYVPPGKQPDWKHNPISSITSLSDSDVNNSNAVSGQRTLANISQPIQHLGQVAPLVPVASHVPMYDMPPFQSSSDIPVQARWPHIPISLVNNIPMAVQMDHSHTNGGMASQNDCSMQTDLSTEKNRFPESRSLATTDCNRKFTIPTDPVVPFHREVDPSCSSSCLQPRKHFYGSSSGNSSKGSGGSINLGGNGGSSSESVGVKVSSSNSKSTAGTKPSRTISSSKKHLHPIGHSDHRARLAFPHGGGSGNEWHRRTGSRGRNHHILGSDKNVHSSKVKQVYVAKHPASGSAT</sequence>
<feature type="region of interest" description="Disordered" evidence="1">
    <location>
        <begin position="882"/>
        <end position="982"/>
    </location>
</feature>
<evidence type="ECO:0000256" key="1">
    <source>
        <dbReference type="SAM" id="MobiDB-lite"/>
    </source>
</evidence>
<feature type="compositionally biased region" description="Polar residues" evidence="1">
    <location>
        <begin position="1"/>
        <end position="14"/>
    </location>
</feature>
<gene>
    <name evidence="2" type="ORF">ZOSMA_393G00140</name>
</gene>
<evidence type="ECO:0000313" key="2">
    <source>
        <dbReference type="EMBL" id="KMZ63862.1"/>
    </source>
</evidence>
<feature type="compositionally biased region" description="Polar residues" evidence="1">
    <location>
        <begin position="892"/>
        <end position="914"/>
    </location>
</feature>
<feature type="region of interest" description="Disordered" evidence="1">
    <location>
        <begin position="2184"/>
        <end position="2210"/>
    </location>
</feature>
<dbReference type="PANTHER" id="PTHR31780">
    <property type="entry name" value="STRESS RESPONSE PROTEIN NST1-RELATED"/>
    <property type="match status" value="1"/>
</dbReference>
<dbReference type="InterPro" id="IPR051195">
    <property type="entry name" value="Fungal_stress_NST1"/>
</dbReference>
<protein>
    <submittedName>
        <fullName evidence="2">Uncharacterized protein</fullName>
    </submittedName>
</protein>
<feature type="region of interest" description="Disordered" evidence="1">
    <location>
        <begin position="1459"/>
        <end position="1498"/>
    </location>
</feature>
<feature type="region of interest" description="Disordered" evidence="1">
    <location>
        <begin position="2222"/>
        <end position="2354"/>
    </location>
</feature>
<dbReference type="OMA" id="HFPCFEM"/>
<proteinExistence type="predicted"/>
<feature type="compositionally biased region" description="Basic and acidic residues" evidence="1">
    <location>
        <begin position="1528"/>
        <end position="1539"/>
    </location>
</feature>
<feature type="compositionally biased region" description="Low complexity" evidence="1">
    <location>
        <begin position="2273"/>
        <end position="2289"/>
    </location>
</feature>
<dbReference type="Proteomes" id="UP000036987">
    <property type="component" value="Unassembled WGS sequence"/>
</dbReference>
<reference evidence="3" key="1">
    <citation type="journal article" date="2016" name="Nature">
        <title>The genome of the seagrass Zostera marina reveals angiosperm adaptation to the sea.</title>
        <authorList>
            <person name="Olsen J.L."/>
            <person name="Rouze P."/>
            <person name="Verhelst B."/>
            <person name="Lin Y.-C."/>
            <person name="Bayer T."/>
            <person name="Collen J."/>
            <person name="Dattolo E."/>
            <person name="De Paoli E."/>
            <person name="Dittami S."/>
            <person name="Maumus F."/>
            <person name="Michel G."/>
            <person name="Kersting A."/>
            <person name="Lauritano C."/>
            <person name="Lohaus R."/>
            <person name="Toepel M."/>
            <person name="Tonon T."/>
            <person name="Vanneste K."/>
            <person name="Amirebrahimi M."/>
            <person name="Brakel J."/>
            <person name="Bostroem C."/>
            <person name="Chovatia M."/>
            <person name="Grimwood J."/>
            <person name="Jenkins J.W."/>
            <person name="Jueterbock A."/>
            <person name="Mraz A."/>
            <person name="Stam W.T."/>
            <person name="Tice H."/>
            <person name="Bornberg-Bauer E."/>
            <person name="Green P.J."/>
            <person name="Pearson G.A."/>
            <person name="Procaccini G."/>
            <person name="Duarte C.M."/>
            <person name="Schmutz J."/>
            <person name="Reusch T.B.H."/>
            <person name="Van de Peer Y."/>
        </authorList>
    </citation>
    <scope>NUCLEOTIDE SEQUENCE [LARGE SCALE GENOMIC DNA]</scope>
    <source>
        <strain evidence="3">cv. Finnish</strain>
    </source>
</reference>
<evidence type="ECO:0000313" key="3">
    <source>
        <dbReference type="Proteomes" id="UP000036987"/>
    </source>
</evidence>
<dbReference type="PANTHER" id="PTHR31780:SF10">
    <property type="entry name" value="LD36051P"/>
    <property type="match status" value="1"/>
</dbReference>
<organism evidence="2 3">
    <name type="scientific">Zostera marina</name>
    <name type="common">Eelgrass</name>
    <dbReference type="NCBI Taxonomy" id="29655"/>
    <lineage>
        <taxon>Eukaryota</taxon>
        <taxon>Viridiplantae</taxon>
        <taxon>Streptophyta</taxon>
        <taxon>Embryophyta</taxon>
        <taxon>Tracheophyta</taxon>
        <taxon>Spermatophyta</taxon>
        <taxon>Magnoliopsida</taxon>
        <taxon>Liliopsida</taxon>
        <taxon>Zosteraceae</taxon>
        <taxon>Zostera</taxon>
    </lineage>
</organism>
<feature type="compositionally biased region" description="Polar residues" evidence="1">
    <location>
        <begin position="2290"/>
        <end position="2301"/>
    </location>
</feature>
<feature type="compositionally biased region" description="Basic and acidic residues" evidence="1">
    <location>
        <begin position="205"/>
        <end position="215"/>
    </location>
</feature>
<name>A0A0K9P6I9_ZOSMR</name>
<feature type="region of interest" description="Disordered" evidence="1">
    <location>
        <begin position="1978"/>
        <end position="2019"/>
    </location>
</feature>
<feature type="compositionally biased region" description="Low complexity" evidence="1">
    <location>
        <begin position="216"/>
        <end position="228"/>
    </location>
</feature>
<feature type="compositionally biased region" description="Low complexity" evidence="1">
    <location>
        <begin position="1399"/>
        <end position="1408"/>
    </location>
</feature>
<feature type="compositionally biased region" description="Polar residues" evidence="1">
    <location>
        <begin position="2184"/>
        <end position="2198"/>
    </location>
</feature>
<dbReference type="EMBL" id="LFYR01001200">
    <property type="protein sequence ID" value="KMZ63862.1"/>
    <property type="molecule type" value="Genomic_DNA"/>
</dbReference>
<feature type="compositionally biased region" description="Gly residues" evidence="1">
    <location>
        <begin position="2260"/>
        <end position="2272"/>
    </location>
</feature>
<comment type="caution">
    <text evidence="2">The sequence shown here is derived from an EMBL/GenBank/DDBJ whole genome shotgun (WGS) entry which is preliminary data.</text>
</comment>
<feature type="compositionally biased region" description="Basic residues" evidence="1">
    <location>
        <begin position="2333"/>
        <end position="2342"/>
    </location>
</feature>
<feature type="compositionally biased region" description="Polar residues" evidence="1">
    <location>
        <begin position="756"/>
        <end position="772"/>
    </location>
</feature>
<feature type="region of interest" description="Disordered" evidence="1">
    <location>
        <begin position="619"/>
        <end position="649"/>
    </location>
</feature>
<feature type="compositionally biased region" description="Basic and acidic residues" evidence="1">
    <location>
        <begin position="83"/>
        <end position="92"/>
    </location>
</feature>
<feature type="region of interest" description="Disordered" evidence="1">
    <location>
        <begin position="1"/>
        <end position="103"/>
    </location>
</feature>
<feature type="compositionally biased region" description="Polar residues" evidence="1">
    <location>
        <begin position="189"/>
        <end position="200"/>
    </location>
</feature>
<feature type="compositionally biased region" description="Low complexity" evidence="1">
    <location>
        <begin position="961"/>
        <end position="978"/>
    </location>
</feature>
<dbReference type="STRING" id="29655.A0A0K9P6I9"/>